<dbReference type="EMBL" id="FTNT01000001">
    <property type="protein sequence ID" value="SIR64675.1"/>
    <property type="molecule type" value="Genomic_DNA"/>
</dbReference>
<dbReference type="InterPro" id="IPR052965">
    <property type="entry name" value="Pigment-catalase-like"/>
</dbReference>
<dbReference type="PROSITE" id="PS51318">
    <property type="entry name" value="TAT"/>
    <property type="match status" value="1"/>
</dbReference>
<evidence type="ECO:0000313" key="1">
    <source>
        <dbReference type="EMBL" id="SIR64675.1"/>
    </source>
</evidence>
<dbReference type="OrthoDB" id="954262at2"/>
<dbReference type="PANTHER" id="PTHR31694">
    <property type="entry name" value="DESICCATION-LIKE PROTEIN"/>
    <property type="match status" value="1"/>
</dbReference>
<proteinExistence type="predicted"/>
<organism evidence="1 2">
    <name type="scientific">Williamsia sterculiae</name>
    <dbReference type="NCBI Taxonomy" id="1344003"/>
    <lineage>
        <taxon>Bacteria</taxon>
        <taxon>Bacillati</taxon>
        <taxon>Actinomycetota</taxon>
        <taxon>Actinomycetes</taxon>
        <taxon>Mycobacteriales</taxon>
        <taxon>Nocardiaceae</taxon>
        <taxon>Williamsia</taxon>
    </lineage>
</organism>
<dbReference type="Proteomes" id="UP000186218">
    <property type="component" value="Unassembled WGS sequence"/>
</dbReference>
<dbReference type="CDD" id="cd00657">
    <property type="entry name" value="Ferritin_like"/>
    <property type="match status" value="1"/>
</dbReference>
<keyword evidence="2" id="KW-1185">Reference proteome</keyword>
<protein>
    <submittedName>
        <fullName evidence="1">Ferritin-like domain-containing protein</fullName>
    </submittedName>
</protein>
<dbReference type="PANTHER" id="PTHR31694:SF26">
    <property type="entry name" value="OS05G0151100 PROTEIN"/>
    <property type="match status" value="1"/>
</dbReference>
<dbReference type="SUPFAM" id="SSF47240">
    <property type="entry name" value="Ferritin-like"/>
    <property type="match status" value="1"/>
</dbReference>
<reference evidence="1 2" key="1">
    <citation type="submission" date="2017-01" db="EMBL/GenBank/DDBJ databases">
        <authorList>
            <person name="Mah S.A."/>
            <person name="Swanson W.J."/>
            <person name="Moy G.W."/>
            <person name="Vacquier V.D."/>
        </authorList>
    </citation>
    <scope>NUCLEOTIDE SEQUENCE [LARGE SCALE GENOMIC DNA]</scope>
    <source>
        <strain evidence="1 2">CPCC 203464</strain>
    </source>
</reference>
<dbReference type="AlphaFoldDB" id="A0A1N7CMC0"/>
<dbReference type="InterPro" id="IPR006311">
    <property type="entry name" value="TAT_signal"/>
</dbReference>
<evidence type="ECO:0000313" key="2">
    <source>
        <dbReference type="Proteomes" id="UP000186218"/>
    </source>
</evidence>
<accession>A0A1N7CMC0</accession>
<gene>
    <name evidence="1" type="ORF">SAMN05445060_0226</name>
</gene>
<sequence>MFDRTFIKNSISRSAENPVDRRRFMRAAGLTGLGIGGAMVAGTAVAGADSPDIPPGVGGLIPGPAQPITDSAILNFALNLEYLEAEFYSRAVFGKGLDDGLVGGIGPLGNVTGGTKVNFTTKAIANYAKEIAEDEVAHVRFLRKALGNQAVARPAIDLDASFTAAAKAAGLVSGNQKFDPFANEQNFLLGAFVFEDVGVTAYKGAAPLVGNKTYLDAAAGILAVEAYHAGIIRTTLSSLGLADSASAISDARDSLDGSADKDQGLAGGTNLVPADGNAIAFGRTPFQVLNVVYLNPGPVTSGGFLPKGANGALRVSG</sequence>
<dbReference type="InterPro" id="IPR009078">
    <property type="entry name" value="Ferritin-like_SF"/>
</dbReference>
<dbReference type="RefSeq" id="WP_076475742.1">
    <property type="nucleotide sequence ID" value="NZ_FTNT01000001.1"/>
</dbReference>
<dbReference type="STRING" id="1344003.SAMN05445060_0226"/>
<dbReference type="Pfam" id="PF13668">
    <property type="entry name" value="Ferritin_2"/>
    <property type="match status" value="1"/>
</dbReference>
<name>A0A1N7CMC0_9NOCA</name>